<dbReference type="AlphaFoldDB" id="A0A0M4D6E3"/>
<gene>
    <name evidence="2" type="ORF">DSOUD_1732</name>
</gene>
<dbReference type="Pfam" id="PF00578">
    <property type="entry name" value="AhpC-TSA"/>
    <property type="match status" value="1"/>
</dbReference>
<reference evidence="2 3" key="1">
    <citation type="submission" date="2015-07" db="EMBL/GenBank/DDBJ databases">
        <title>Isolation and Genomic Characterization of a Novel Halophilic Metal-Reducing Deltaproteobacterium from the Deep Subsurface.</title>
        <authorList>
            <person name="Badalamenti J.P."/>
            <person name="Summers Z.M."/>
            <person name="Gralnick J.A."/>
            <person name="Bond D.R."/>
        </authorList>
    </citation>
    <scope>NUCLEOTIDE SEQUENCE [LARGE SCALE GENOMIC DNA]</scope>
    <source>
        <strain evidence="2 3">WTL</strain>
    </source>
</reference>
<dbReference type="GO" id="GO:0016491">
    <property type="term" value="F:oxidoreductase activity"/>
    <property type="evidence" value="ECO:0007669"/>
    <property type="project" value="InterPro"/>
</dbReference>
<name>A0A0M4D6E3_9BACT</name>
<feature type="domain" description="Alkyl hydroperoxide reductase subunit C/ Thiol specific antioxidant" evidence="1">
    <location>
        <begin position="2"/>
        <end position="94"/>
    </location>
</feature>
<dbReference type="OrthoDB" id="9809746at2"/>
<evidence type="ECO:0000313" key="3">
    <source>
        <dbReference type="Proteomes" id="UP000057158"/>
    </source>
</evidence>
<protein>
    <submittedName>
        <fullName evidence="2">Alkyl hydroperoxide reductase/thiol-specific antioxidant protein</fullName>
    </submittedName>
</protein>
<dbReference type="EMBL" id="CP010802">
    <property type="protein sequence ID" value="ALC16510.1"/>
    <property type="molecule type" value="Genomic_DNA"/>
</dbReference>
<dbReference type="KEGG" id="des:DSOUD_1732"/>
<dbReference type="SUPFAM" id="SSF52833">
    <property type="entry name" value="Thioredoxin-like"/>
    <property type="match status" value="1"/>
</dbReference>
<accession>A0A0M4D6E3</accession>
<keyword evidence="3" id="KW-1185">Reference proteome</keyword>
<proteinExistence type="predicted"/>
<sequence length="122" mass="13562">MNEIKALGANLVAVSPIERRFAARTVDKYGLRFPVLVDPGNEVASAFQLTIVVPEPLRDVYYGFGIDLERVNGDRSWTLPLPTRYVIGTDGLIVDARTNTDHTLRPEPEETLAVLRRIKDGA</sequence>
<evidence type="ECO:0000313" key="2">
    <source>
        <dbReference type="EMBL" id="ALC16510.1"/>
    </source>
</evidence>
<evidence type="ECO:0000259" key="1">
    <source>
        <dbReference type="Pfam" id="PF00578"/>
    </source>
</evidence>
<dbReference type="PATRIC" id="fig|1603606.3.peg.1886"/>
<dbReference type="InterPro" id="IPR000866">
    <property type="entry name" value="AhpC/TSA"/>
</dbReference>
<dbReference type="Gene3D" id="3.40.30.10">
    <property type="entry name" value="Glutaredoxin"/>
    <property type="match status" value="1"/>
</dbReference>
<dbReference type="InterPro" id="IPR036249">
    <property type="entry name" value="Thioredoxin-like_sf"/>
</dbReference>
<dbReference type="Proteomes" id="UP000057158">
    <property type="component" value="Chromosome"/>
</dbReference>
<dbReference type="GO" id="GO:0016209">
    <property type="term" value="F:antioxidant activity"/>
    <property type="evidence" value="ECO:0007669"/>
    <property type="project" value="InterPro"/>
</dbReference>
<organism evidence="2 3">
    <name type="scientific">Desulfuromonas soudanensis</name>
    <dbReference type="NCBI Taxonomy" id="1603606"/>
    <lineage>
        <taxon>Bacteria</taxon>
        <taxon>Pseudomonadati</taxon>
        <taxon>Thermodesulfobacteriota</taxon>
        <taxon>Desulfuromonadia</taxon>
        <taxon>Desulfuromonadales</taxon>
        <taxon>Desulfuromonadaceae</taxon>
        <taxon>Desulfuromonas</taxon>
    </lineage>
</organism>
<dbReference type="STRING" id="1603606.DSOUD_1732"/>